<feature type="compositionally biased region" description="Low complexity" evidence="1">
    <location>
        <begin position="30"/>
        <end position="49"/>
    </location>
</feature>
<feature type="compositionally biased region" description="Acidic residues" evidence="1">
    <location>
        <begin position="56"/>
        <end position="68"/>
    </location>
</feature>
<dbReference type="EMBL" id="WBJY01000001">
    <property type="protein sequence ID" value="KAB1649758.1"/>
    <property type="molecule type" value="Genomic_DNA"/>
</dbReference>
<sequence>MRRTLTAALSIAMVVALSGCTLVSTLAAGDTPTDTPTPEITGSGDSTTDPSPPDDGGSDVDGSGDDGAGDGPPAIPSDVPLALGEAGEIEGRGGNPVGTFQVDGVTTGFDDCVEPEEGLSYVQVDLTITAEDDLAAEEGSLDYATSFALFLLYVKGPNGEYLGDWLGHECVPSSEWIDDVGPGESATGSVWMSVQTPVDEGLIEWRYGHQNFVVPFP</sequence>
<dbReference type="OrthoDB" id="4559282at2"/>
<accession>A0A6H9WNT4</accession>
<keyword evidence="4" id="KW-1185">Reference proteome</keyword>
<evidence type="ECO:0000256" key="2">
    <source>
        <dbReference type="SAM" id="SignalP"/>
    </source>
</evidence>
<dbReference type="PROSITE" id="PS51257">
    <property type="entry name" value="PROKAR_LIPOPROTEIN"/>
    <property type="match status" value="1"/>
</dbReference>
<feature type="signal peptide" evidence="2">
    <location>
        <begin position="1"/>
        <end position="27"/>
    </location>
</feature>
<evidence type="ECO:0000256" key="1">
    <source>
        <dbReference type="SAM" id="MobiDB-lite"/>
    </source>
</evidence>
<reference evidence="3 4" key="1">
    <citation type="submission" date="2019-09" db="EMBL/GenBank/DDBJ databases">
        <title>Phylogeny of genus Pseudoclavibacter and closely related genus.</title>
        <authorList>
            <person name="Li Y."/>
        </authorList>
    </citation>
    <scope>NUCLEOTIDE SEQUENCE [LARGE SCALE GENOMIC DNA]</scope>
    <source>
        <strain evidence="3 4">EGI 60007</strain>
    </source>
</reference>
<evidence type="ECO:0008006" key="5">
    <source>
        <dbReference type="Google" id="ProtNLM"/>
    </source>
</evidence>
<comment type="caution">
    <text evidence="3">The sequence shown here is derived from an EMBL/GenBank/DDBJ whole genome shotgun (WGS) entry which is preliminary data.</text>
</comment>
<evidence type="ECO:0000313" key="3">
    <source>
        <dbReference type="EMBL" id="KAB1649758.1"/>
    </source>
</evidence>
<gene>
    <name evidence="3" type="ORF">F8O04_05850</name>
</gene>
<feature type="chain" id="PRO_5026206545" description="DUF4352 domain-containing protein" evidence="2">
    <location>
        <begin position="28"/>
        <end position="217"/>
    </location>
</feature>
<dbReference type="RefSeq" id="WP_158028343.1">
    <property type="nucleotide sequence ID" value="NZ_BMHG01000001.1"/>
</dbReference>
<feature type="region of interest" description="Disordered" evidence="1">
    <location>
        <begin position="28"/>
        <end position="80"/>
    </location>
</feature>
<name>A0A6H9WNT4_9MICO</name>
<organism evidence="3 4">
    <name type="scientific">Pseudoclavibacter endophyticus</name>
    <dbReference type="NCBI Taxonomy" id="1778590"/>
    <lineage>
        <taxon>Bacteria</taxon>
        <taxon>Bacillati</taxon>
        <taxon>Actinomycetota</taxon>
        <taxon>Actinomycetes</taxon>
        <taxon>Micrococcales</taxon>
        <taxon>Microbacteriaceae</taxon>
        <taxon>Pseudoclavibacter</taxon>
    </lineage>
</organism>
<dbReference type="AlphaFoldDB" id="A0A6H9WNT4"/>
<evidence type="ECO:0000313" key="4">
    <source>
        <dbReference type="Proteomes" id="UP000431744"/>
    </source>
</evidence>
<proteinExistence type="predicted"/>
<keyword evidence="2" id="KW-0732">Signal</keyword>
<protein>
    <recommendedName>
        <fullName evidence="5">DUF4352 domain-containing protein</fullName>
    </recommendedName>
</protein>
<dbReference type="Proteomes" id="UP000431744">
    <property type="component" value="Unassembled WGS sequence"/>
</dbReference>